<evidence type="ECO:0000259" key="4">
    <source>
        <dbReference type="PROSITE" id="PS51790"/>
    </source>
</evidence>
<dbReference type="EC" id="1.8.4.12" evidence="1"/>
<dbReference type="SUPFAM" id="SSF51316">
    <property type="entry name" value="Mss4-like"/>
    <property type="match status" value="1"/>
</dbReference>
<keyword evidence="2 5" id="KW-0560">Oxidoreductase</keyword>
<keyword evidence="6" id="KW-1185">Reference proteome</keyword>
<proteinExistence type="predicted"/>
<evidence type="ECO:0000256" key="2">
    <source>
        <dbReference type="ARBA" id="ARBA00023002"/>
    </source>
</evidence>
<evidence type="ECO:0000313" key="5">
    <source>
        <dbReference type="EMBL" id="MXO68928.1"/>
    </source>
</evidence>
<evidence type="ECO:0000256" key="1">
    <source>
        <dbReference type="ARBA" id="ARBA00012499"/>
    </source>
</evidence>
<dbReference type="InterPro" id="IPR006311">
    <property type="entry name" value="TAT_signal"/>
</dbReference>
<dbReference type="InterPro" id="IPR002579">
    <property type="entry name" value="Met_Sox_Rdtase_MsrB_dom"/>
</dbReference>
<dbReference type="PROSITE" id="PS51318">
    <property type="entry name" value="TAT"/>
    <property type="match status" value="1"/>
</dbReference>
<dbReference type="PANTHER" id="PTHR10173">
    <property type="entry name" value="METHIONINE SULFOXIDE REDUCTASE"/>
    <property type="match status" value="1"/>
</dbReference>
<dbReference type="GO" id="GO:0033743">
    <property type="term" value="F:peptide-methionine (R)-S-oxide reductase activity"/>
    <property type="evidence" value="ECO:0007669"/>
    <property type="project" value="UniProtKB-EC"/>
</dbReference>
<organism evidence="5 6">
    <name type="scientific">Pelagerythrobacter marinus</name>
    <dbReference type="NCBI Taxonomy" id="538382"/>
    <lineage>
        <taxon>Bacteria</taxon>
        <taxon>Pseudomonadati</taxon>
        <taxon>Pseudomonadota</taxon>
        <taxon>Alphaproteobacteria</taxon>
        <taxon>Sphingomonadales</taxon>
        <taxon>Erythrobacteraceae</taxon>
        <taxon>Pelagerythrobacter</taxon>
    </lineage>
</organism>
<dbReference type="PANTHER" id="PTHR10173:SF57">
    <property type="entry name" value="PEPTIDE-METHIONINE (R)-S-OXIDE REDUCTASE"/>
    <property type="match status" value="1"/>
</dbReference>
<dbReference type="NCBIfam" id="TIGR00357">
    <property type="entry name" value="peptide-methionine (R)-S-oxide reductase MsrB"/>
    <property type="match status" value="1"/>
</dbReference>
<dbReference type="Gene3D" id="2.170.150.20">
    <property type="entry name" value="Peptide methionine sulfoxide reductase"/>
    <property type="match status" value="1"/>
</dbReference>
<dbReference type="InterPro" id="IPR028427">
    <property type="entry name" value="Met_Sox_Rdtase_MsrB"/>
</dbReference>
<dbReference type="Pfam" id="PF01641">
    <property type="entry name" value="SelR"/>
    <property type="match status" value="1"/>
</dbReference>
<accession>A0ABW9UWU5</accession>
<sequence length="174" mass="18836">MPRLSDLDHPVPGRPAGRRAVLRLFALGGGALLLGACGSGRAEGRQWKVGHSEAEWRRRLTKAQYRVLREAGTERAFSSPLDRETRAGTFLCAGCGNALYSSRAKYDSGTGWPSFRQPLPAAIATATDFKLGYPRTEVLCADCGGHLGHVFGDGPRPTGKRYCMNGTAMRFRPA</sequence>
<evidence type="ECO:0000256" key="3">
    <source>
        <dbReference type="ARBA" id="ARBA00048488"/>
    </source>
</evidence>
<dbReference type="EMBL" id="WTYO01000003">
    <property type="protein sequence ID" value="MXO68928.1"/>
    <property type="molecule type" value="Genomic_DNA"/>
</dbReference>
<feature type="domain" description="MsrB" evidence="4">
    <location>
        <begin position="53"/>
        <end position="174"/>
    </location>
</feature>
<dbReference type="Proteomes" id="UP000444401">
    <property type="component" value="Unassembled WGS sequence"/>
</dbReference>
<gene>
    <name evidence="5" type="primary">msrB</name>
    <name evidence="5" type="ORF">GRI72_08820</name>
</gene>
<evidence type="ECO:0000313" key="6">
    <source>
        <dbReference type="Proteomes" id="UP000444401"/>
    </source>
</evidence>
<comment type="caution">
    <text evidence="5">The sequence shown here is derived from an EMBL/GenBank/DDBJ whole genome shotgun (WGS) entry which is preliminary data.</text>
</comment>
<dbReference type="InterPro" id="IPR011057">
    <property type="entry name" value="Mss4-like_sf"/>
</dbReference>
<protein>
    <recommendedName>
        <fullName evidence="1">peptide-methionine (R)-S-oxide reductase</fullName>
        <ecNumber evidence="1">1.8.4.12</ecNumber>
    </recommendedName>
</protein>
<dbReference type="PROSITE" id="PS51790">
    <property type="entry name" value="MSRB"/>
    <property type="match status" value="1"/>
</dbReference>
<reference evidence="5 6" key="1">
    <citation type="submission" date="2019-12" db="EMBL/GenBank/DDBJ databases">
        <title>Genomic-based taxomic classification of the family Erythrobacteraceae.</title>
        <authorList>
            <person name="Xu L."/>
        </authorList>
    </citation>
    <scope>NUCLEOTIDE SEQUENCE [LARGE SCALE GENOMIC DNA]</scope>
    <source>
        <strain evidence="5 6">H32</strain>
    </source>
</reference>
<comment type="catalytic activity">
    <reaction evidence="3">
        <text>L-methionyl-[protein] + [thioredoxin]-disulfide + H2O = L-methionyl-(R)-S-oxide-[protein] + [thioredoxin]-dithiol</text>
        <dbReference type="Rhea" id="RHEA:24164"/>
        <dbReference type="Rhea" id="RHEA-COMP:10698"/>
        <dbReference type="Rhea" id="RHEA-COMP:10700"/>
        <dbReference type="Rhea" id="RHEA-COMP:12313"/>
        <dbReference type="Rhea" id="RHEA-COMP:12314"/>
        <dbReference type="ChEBI" id="CHEBI:15377"/>
        <dbReference type="ChEBI" id="CHEBI:16044"/>
        <dbReference type="ChEBI" id="CHEBI:29950"/>
        <dbReference type="ChEBI" id="CHEBI:45764"/>
        <dbReference type="ChEBI" id="CHEBI:50058"/>
        <dbReference type="EC" id="1.8.4.12"/>
    </reaction>
</comment>
<name>A0ABW9UWU5_9SPHN</name>